<dbReference type="InterPro" id="IPR015760">
    <property type="entry name" value="TIF_IF2"/>
</dbReference>
<dbReference type="InterPro" id="IPR006847">
    <property type="entry name" value="IF2_N"/>
</dbReference>
<dbReference type="FunFam" id="3.40.50.300:FF:000019">
    <property type="entry name" value="Translation initiation factor IF-2"/>
    <property type="match status" value="1"/>
</dbReference>
<dbReference type="Proteomes" id="UP000238042">
    <property type="component" value="Unassembled WGS sequence"/>
</dbReference>
<evidence type="ECO:0000256" key="5">
    <source>
        <dbReference type="ARBA" id="ARBA00022540"/>
    </source>
</evidence>
<dbReference type="HAMAP" id="MF_00100_B">
    <property type="entry name" value="IF_2_B"/>
    <property type="match status" value="1"/>
</dbReference>
<dbReference type="PROSITE" id="PS01176">
    <property type="entry name" value="IF2"/>
    <property type="match status" value="1"/>
</dbReference>
<dbReference type="GO" id="GO:0003743">
    <property type="term" value="F:translation initiation factor activity"/>
    <property type="evidence" value="ECO:0007669"/>
    <property type="project" value="UniProtKB-UniRule"/>
</dbReference>
<dbReference type="Pfam" id="PF04760">
    <property type="entry name" value="IF2_N"/>
    <property type="match status" value="1"/>
</dbReference>
<reference evidence="14 15" key="1">
    <citation type="submission" date="2018-02" db="EMBL/GenBank/DDBJ databases">
        <title>Genome sequences of Apibacter spp., gut symbionts of Asian honey bees.</title>
        <authorList>
            <person name="Kwong W.K."/>
            <person name="Steele M.I."/>
            <person name="Moran N.A."/>
        </authorList>
    </citation>
    <scope>NUCLEOTIDE SEQUENCE [LARGE SCALE GENOMIC DNA]</scope>
    <source>
        <strain evidence="15">wkB301</strain>
    </source>
</reference>
<evidence type="ECO:0000256" key="7">
    <source>
        <dbReference type="ARBA" id="ARBA00022917"/>
    </source>
</evidence>
<dbReference type="InterPro" id="IPR004161">
    <property type="entry name" value="EFTu-like_2"/>
</dbReference>
<dbReference type="PANTHER" id="PTHR43381">
    <property type="entry name" value="TRANSLATION INITIATION FACTOR IF-2-RELATED"/>
    <property type="match status" value="1"/>
</dbReference>
<comment type="subcellular location">
    <subcellularLocation>
        <location evidence="1 9 11">Cytoplasm</location>
    </subcellularLocation>
</comment>
<keyword evidence="6 9" id="KW-0547">Nucleotide-binding</keyword>
<comment type="caution">
    <text evidence="9">Lacks conserved residue(s) required for the propagation of feature annotation.</text>
</comment>
<dbReference type="EMBL" id="PSZM01000036">
    <property type="protein sequence ID" value="PQL93204.1"/>
    <property type="molecule type" value="Genomic_DNA"/>
</dbReference>
<evidence type="ECO:0000256" key="10">
    <source>
        <dbReference type="RuleBase" id="RU000644"/>
    </source>
</evidence>
<feature type="binding site" evidence="9">
    <location>
        <begin position="443"/>
        <end position="450"/>
    </location>
    <ligand>
        <name>GTP</name>
        <dbReference type="ChEBI" id="CHEBI:37565"/>
    </ligand>
</feature>
<dbReference type="NCBIfam" id="TIGR00231">
    <property type="entry name" value="small_GTP"/>
    <property type="match status" value="1"/>
</dbReference>
<keyword evidence="4 9" id="KW-0963">Cytoplasm</keyword>
<dbReference type="CDD" id="cd03692">
    <property type="entry name" value="mtIF2_IVc"/>
    <property type="match status" value="1"/>
</dbReference>
<dbReference type="AlphaFoldDB" id="A0A2S8AEE5"/>
<dbReference type="GO" id="GO:0005525">
    <property type="term" value="F:GTP binding"/>
    <property type="evidence" value="ECO:0007669"/>
    <property type="project" value="UniProtKB-KW"/>
</dbReference>
<dbReference type="CDD" id="cd03702">
    <property type="entry name" value="IF2_mtIF2_II"/>
    <property type="match status" value="1"/>
</dbReference>
<keyword evidence="5 9" id="KW-0396">Initiation factor</keyword>
<dbReference type="InterPro" id="IPR005225">
    <property type="entry name" value="Small_GTP-bd"/>
</dbReference>
<dbReference type="CDD" id="cd01887">
    <property type="entry name" value="IF2_eIF5B"/>
    <property type="match status" value="1"/>
</dbReference>
<dbReference type="InterPro" id="IPR000795">
    <property type="entry name" value="T_Tr_GTP-bd_dom"/>
</dbReference>
<evidence type="ECO:0000313" key="15">
    <source>
        <dbReference type="Proteomes" id="UP000238042"/>
    </source>
</evidence>
<dbReference type="InterPro" id="IPR036925">
    <property type="entry name" value="TIF_IF2_dom3_sf"/>
</dbReference>
<evidence type="ECO:0000256" key="6">
    <source>
        <dbReference type="ARBA" id="ARBA00022741"/>
    </source>
</evidence>
<dbReference type="PROSITE" id="PS51722">
    <property type="entry name" value="G_TR_2"/>
    <property type="match status" value="1"/>
</dbReference>
<feature type="binding site" evidence="9">
    <location>
        <begin position="544"/>
        <end position="547"/>
    </location>
    <ligand>
        <name>GTP</name>
        <dbReference type="ChEBI" id="CHEBI:37565"/>
    </ligand>
</feature>
<gene>
    <name evidence="9" type="primary">infB</name>
    <name evidence="14" type="ORF">C4S77_05965</name>
</gene>
<accession>A0A2S8AEE5</accession>
<dbReference type="Gene3D" id="3.40.50.300">
    <property type="entry name" value="P-loop containing nucleotide triphosphate hydrolases"/>
    <property type="match status" value="1"/>
</dbReference>
<dbReference type="Pfam" id="PF11987">
    <property type="entry name" value="IF-2"/>
    <property type="match status" value="1"/>
</dbReference>
<dbReference type="InterPro" id="IPR000178">
    <property type="entry name" value="TF_IF2_bacterial-like"/>
</dbReference>
<evidence type="ECO:0000256" key="11">
    <source>
        <dbReference type="RuleBase" id="RU000645"/>
    </source>
</evidence>
<comment type="caution">
    <text evidence="14">The sequence shown here is derived from an EMBL/GenBank/DDBJ whole genome shotgun (WGS) entry which is preliminary data.</text>
</comment>
<evidence type="ECO:0000256" key="8">
    <source>
        <dbReference type="ARBA" id="ARBA00023134"/>
    </source>
</evidence>
<dbReference type="NCBIfam" id="TIGR00487">
    <property type="entry name" value="IF-2"/>
    <property type="match status" value="1"/>
</dbReference>
<evidence type="ECO:0000259" key="13">
    <source>
        <dbReference type="PROSITE" id="PS51722"/>
    </source>
</evidence>
<keyword evidence="8 9" id="KW-0342">GTP-binding</keyword>
<feature type="compositionally biased region" description="Basic and acidic residues" evidence="12">
    <location>
        <begin position="305"/>
        <end position="319"/>
    </location>
</feature>
<comment type="function">
    <text evidence="9 10">One of the essential components for the initiation of protein synthesis. Protects formylmethionyl-tRNA from spontaneous hydrolysis and promotes its binding to the 30S ribosomal subunits. Also involved in the hydrolysis of GTP during the formation of the 70S ribosomal complex.</text>
</comment>
<organism evidence="14 15">
    <name type="scientific">Apibacter adventoris</name>
    <dbReference type="NCBI Taxonomy" id="1679466"/>
    <lineage>
        <taxon>Bacteria</taxon>
        <taxon>Pseudomonadati</taxon>
        <taxon>Bacteroidota</taxon>
        <taxon>Flavobacteriia</taxon>
        <taxon>Flavobacteriales</taxon>
        <taxon>Weeksellaceae</taxon>
        <taxon>Apibacter</taxon>
    </lineage>
</organism>
<protein>
    <recommendedName>
        <fullName evidence="3 9">Translation initiation factor IF-2</fullName>
    </recommendedName>
</protein>
<feature type="compositionally biased region" description="Basic and acidic residues" evidence="12">
    <location>
        <begin position="147"/>
        <end position="159"/>
    </location>
</feature>
<keyword evidence="15" id="KW-1185">Reference proteome</keyword>
<feature type="compositionally biased region" description="Basic residues" evidence="12">
    <location>
        <begin position="323"/>
        <end position="337"/>
    </location>
</feature>
<dbReference type="InterPro" id="IPR023115">
    <property type="entry name" value="TIF_IF2_dom3"/>
</dbReference>
<dbReference type="FunFam" id="2.40.30.10:FF:000007">
    <property type="entry name" value="Translation initiation factor IF-2"/>
    <property type="match status" value="1"/>
</dbReference>
<comment type="similarity">
    <text evidence="2 9 10">Belongs to the TRAFAC class translation factor GTPase superfamily. Classic translation factor GTPase family. IF-2 subfamily.</text>
</comment>
<dbReference type="InterPro" id="IPR053905">
    <property type="entry name" value="EF-G-like_DII"/>
</dbReference>
<evidence type="ECO:0000256" key="12">
    <source>
        <dbReference type="SAM" id="MobiDB-lite"/>
    </source>
</evidence>
<evidence type="ECO:0000256" key="1">
    <source>
        <dbReference type="ARBA" id="ARBA00004496"/>
    </source>
</evidence>
<dbReference type="Pfam" id="PF00009">
    <property type="entry name" value="GTP_EFTU"/>
    <property type="match status" value="1"/>
</dbReference>
<dbReference type="SUPFAM" id="SSF52540">
    <property type="entry name" value="P-loop containing nucleoside triphosphate hydrolases"/>
    <property type="match status" value="1"/>
</dbReference>
<dbReference type="Pfam" id="PF22042">
    <property type="entry name" value="EF-G_D2"/>
    <property type="match status" value="1"/>
</dbReference>
<dbReference type="SUPFAM" id="SSF52156">
    <property type="entry name" value="Initiation factor IF2/eIF5b, domain 3"/>
    <property type="match status" value="1"/>
</dbReference>
<dbReference type="FunFam" id="3.40.50.10050:FF:000001">
    <property type="entry name" value="Translation initiation factor IF-2"/>
    <property type="match status" value="1"/>
</dbReference>
<dbReference type="RefSeq" id="WP_105246776.1">
    <property type="nucleotide sequence ID" value="NZ_PSZM01000036.1"/>
</dbReference>
<evidence type="ECO:0000256" key="9">
    <source>
        <dbReference type="HAMAP-Rule" id="MF_00100"/>
    </source>
</evidence>
<dbReference type="GO" id="GO:0003924">
    <property type="term" value="F:GTPase activity"/>
    <property type="evidence" value="ECO:0007669"/>
    <property type="project" value="UniProtKB-UniRule"/>
</dbReference>
<dbReference type="InterPro" id="IPR009000">
    <property type="entry name" value="Transl_B-barrel_sf"/>
</dbReference>
<dbReference type="PANTHER" id="PTHR43381:SF5">
    <property type="entry name" value="TR-TYPE G DOMAIN-CONTAINING PROTEIN"/>
    <property type="match status" value="1"/>
</dbReference>
<dbReference type="SUPFAM" id="SSF50447">
    <property type="entry name" value="Translation proteins"/>
    <property type="match status" value="2"/>
</dbReference>
<keyword evidence="7 9" id="KW-0648">Protein biosynthesis</keyword>
<dbReference type="InterPro" id="IPR027417">
    <property type="entry name" value="P-loop_NTPase"/>
</dbReference>
<name>A0A2S8AEE5_9FLAO</name>
<feature type="region of interest" description="Disordered" evidence="12">
    <location>
        <begin position="140"/>
        <end position="344"/>
    </location>
</feature>
<dbReference type="Gene3D" id="3.40.50.10050">
    <property type="entry name" value="Translation initiation factor IF- 2, domain 3"/>
    <property type="match status" value="1"/>
</dbReference>
<dbReference type="GO" id="GO:0005737">
    <property type="term" value="C:cytoplasm"/>
    <property type="evidence" value="ECO:0007669"/>
    <property type="project" value="UniProtKB-SubCell"/>
</dbReference>
<dbReference type="OrthoDB" id="9811804at2"/>
<evidence type="ECO:0000256" key="4">
    <source>
        <dbReference type="ARBA" id="ARBA00022490"/>
    </source>
</evidence>
<sequence>MSGIRLSKVIKDLNISLDRAVEYLISQDVKIEKNPNVKLDQKAHELLVTEFSEDKLKKVASLDVVINKIPEKKKEEKPIQTEVIKAKAKEISKPKTLGKIDLESQKRTKTETKKELVVPEEEKKEAPIVEEDKSKKFSGVKIIGKMSPEELKRSKEPTHPTKKVKEKNVQEPQKTDTIENKKEEVEENSKINEQEKEAVVVNGGDASEPEKIETQYQKLDGPKMTGQKIDLTQFQRPKKVSKENNAEKKKRKRIVKDSKVDVNQVAKTINGEKKSGGQSGQGQNRYKKSGGNNNRNTRPVELTDEQVKNQIKETLEKLTSKTGKSKSSKFRRDKRIQRKEQEAEQYQQLAKDNVIKTTEFITVNELASLMDVSPTEVISACFSLGVMVTMNQRLDADTLVLVAEEFGYKIEFTDAEVEESAADEEIDNPEDLVQRAPIVTVMGHVDHGKTSLLDYIRKTNVIAGESGGITQHIGAYNVKLANGQRITFLDTPGHEAFTAMRARGAQVTDLAIIVVAADDNVMPQTKEAISHAQAAGVPMIFAINKIDKPTSNPDKIKEELSQMNLLVEDWGGNIQSQEISAKFGNNVDVLLEKVLLEAELLDLKANPDRSASGVVIEATLDKGRGYVSTILVQNGTLRVGDYVLAGKNHGKVRAMLDERGKPMKEAGPSVPVTILGLDGAPTAGDKFRVFEDEREAKQIANKREQLMREQSIRTQKHITLDEIGRRIALGDFKELNIIIKGDVDGSVEALTDSLQKLSNDQIQINIIHRGVGQITESDVLLAVASDAVLIGFNVRPNLSAKDLAEKEEIEIRTYSIIYDAINEVKEAMEGMLSPEIKEQIIGNVEIRETFKISKVGTIAGCMVLDGKITRNSKIRIIREGIVVYTGELESLKRFKDDVKEVTKGYECGLNIKNFNDIQIGDLLEAFEEVEVKKKLKI</sequence>
<dbReference type="Pfam" id="PF03144">
    <property type="entry name" value="GTP_EFTU_D2"/>
    <property type="match status" value="1"/>
</dbReference>
<evidence type="ECO:0000256" key="2">
    <source>
        <dbReference type="ARBA" id="ARBA00007733"/>
    </source>
</evidence>
<dbReference type="FunFam" id="2.40.30.10:FF:000008">
    <property type="entry name" value="Translation initiation factor IF-2"/>
    <property type="match status" value="1"/>
</dbReference>
<feature type="compositionally biased region" description="Basic and acidic residues" evidence="12">
    <location>
        <begin position="166"/>
        <end position="198"/>
    </location>
</feature>
<dbReference type="Gene3D" id="2.40.30.10">
    <property type="entry name" value="Translation factors"/>
    <property type="match status" value="2"/>
</dbReference>
<evidence type="ECO:0000256" key="3">
    <source>
        <dbReference type="ARBA" id="ARBA00020675"/>
    </source>
</evidence>
<dbReference type="InterPro" id="IPR044145">
    <property type="entry name" value="IF2_II"/>
</dbReference>
<evidence type="ECO:0000313" key="14">
    <source>
        <dbReference type="EMBL" id="PQL93204.1"/>
    </source>
</evidence>
<proteinExistence type="inferred from homology"/>
<feature type="binding site" evidence="9">
    <location>
        <begin position="490"/>
        <end position="494"/>
    </location>
    <ligand>
        <name>GTP</name>
        <dbReference type="ChEBI" id="CHEBI:37565"/>
    </ligand>
</feature>
<feature type="domain" description="Tr-type G" evidence="13">
    <location>
        <begin position="434"/>
        <end position="604"/>
    </location>
</feature>